<dbReference type="InterPro" id="IPR011990">
    <property type="entry name" value="TPR-like_helical_dom_sf"/>
</dbReference>
<keyword evidence="8 10" id="KW-0472">Membrane</keyword>
<evidence type="ECO:0000256" key="3">
    <source>
        <dbReference type="ARBA" id="ARBA00004744"/>
    </source>
</evidence>
<protein>
    <submittedName>
        <fullName evidence="12">Heme biosynthesis HemY N-terminal domain-containing protein</fullName>
    </submittedName>
</protein>
<comment type="caution">
    <text evidence="12">The sequence shown here is derived from an EMBL/GenBank/DDBJ whole genome shotgun (WGS) entry which is preliminary data.</text>
</comment>
<keyword evidence="7 10" id="KW-1133">Transmembrane helix</keyword>
<dbReference type="Gene3D" id="1.25.40.10">
    <property type="entry name" value="Tetratricopeptide repeat domain"/>
    <property type="match status" value="2"/>
</dbReference>
<comment type="pathway">
    <text evidence="3">Porphyrin-containing compound metabolism; protoheme biosynthesis.</text>
</comment>
<proteinExistence type="predicted"/>
<comment type="subcellular location">
    <subcellularLocation>
        <location evidence="2">Cell inner membrane</location>
        <topology evidence="2">Multi-pass membrane protein</topology>
    </subcellularLocation>
</comment>
<reference evidence="12 13" key="1">
    <citation type="submission" date="2023-06" db="EMBL/GenBank/DDBJ databases">
        <title>Alteromonas sp. ASW11-36 isolated from intertidal sand.</title>
        <authorList>
            <person name="Li Y."/>
        </authorList>
    </citation>
    <scope>NUCLEOTIDE SEQUENCE [LARGE SCALE GENOMIC DNA]</scope>
    <source>
        <strain evidence="12 13">ASW11-36</strain>
    </source>
</reference>
<keyword evidence="5" id="KW-0997">Cell inner membrane</keyword>
<evidence type="ECO:0000256" key="10">
    <source>
        <dbReference type="SAM" id="Phobius"/>
    </source>
</evidence>
<evidence type="ECO:0000256" key="2">
    <source>
        <dbReference type="ARBA" id="ARBA00004429"/>
    </source>
</evidence>
<evidence type="ECO:0000256" key="6">
    <source>
        <dbReference type="ARBA" id="ARBA00022692"/>
    </source>
</evidence>
<evidence type="ECO:0000256" key="9">
    <source>
        <dbReference type="ARBA" id="ARBA00023244"/>
    </source>
</evidence>
<evidence type="ECO:0000313" key="12">
    <source>
        <dbReference type="EMBL" id="MDM7859210.1"/>
    </source>
</evidence>
<organism evidence="12 13">
    <name type="scientific">Alteromonas arenosi</name>
    <dbReference type="NCBI Taxonomy" id="3055817"/>
    <lineage>
        <taxon>Bacteria</taxon>
        <taxon>Pseudomonadati</taxon>
        <taxon>Pseudomonadota</taxon>
        <taxon>Gammaproteobacteria</taxon>
        <taxon>Alteromonadales</taxon>
        <taxon>Alteromonadaceae</taxon>
        <taxon>Alteromonas/Salinimonas group</taxon>
        <taxon>Alteromonas</taxon>
    </lineage>
</organism>
<feature type="transmembrane region" description="Helical" evidence="10">
    <location>
        <begin position="45"/>
        <end position="64"/>
    </location>
</feature>
<dbReference type="Pfam" id="PF07219">
    <property type="entry name" value="HemY_N"/>
    <property type="match status" value="1"/>
</dbReference>
<keyword evidence="4" id="KW-1003">Cell membrane</keyword>
<dbReference type="InterPro" id="IPR010817">
    <property type="entry name" value="HemY_N"/>
</dbReference>
<gene>
    <name evidence="12" type="ORF">QTP81_01150</name>
</gene>
<evidence type="ECO:0000313" key="13">
    <source>
        <dbReference type="Proteomes" id="UP001234343"/>
    </source>
</evidence>
<keyword evidence="9" id="KW-0627">Porphyrin biosynthesis</keyword>
<sequence>MKRLVLILGVFLLMVVAMIVGSQLVEHKGYVLIRLGDMSFETSFLTLLILIFGSVVLFLIGLSVSKRLLRITLGSKYWLGSFSQRRLSKAYFKGMTAYFEGDLNRADRWLQRTRSGDFDGVNLLAAGQVAADLGDRDRAEKYWLEAADESNADYAAKVCIAKSHLANNEAGKALEIIEALSEEEQKRISIVNLWITILAHLGRWQEIQQRLPQWRKPLGDAYSSWAKQASKGEFAEIASRSGANELIQHWHQLPRASRKDRAKQAAYVQQLLDQGMHNEAQKHLVEWQGAGPVEELLPLMKELRLPNPAPAVKLLEHWLKQDENNVEYLTVLGAIAMNCGNDILAEKVLQKAIKLEPTQERLRMLAQISERQQDNVRALALYKQSVE</sequence>
<evidence type="ECO:0000256" key="5">
    <source>
        <dbReference type="ARBA" id="ARBA00022519"/>
    </source>
</evidence>
<name>A0ABT7SSN6_9ALTE</name>
<feature type="domain" description="HemY N-terminal" evidence="11">
    <location>
        <begin position="29"/>
        <end position="131"/>
    </location>
</feature>
<dbReference type="RefSeq" id="WP_289363122.1">
    <property type="nucleotide sequence ID" value="NZ_JAUCBP010000001.1"/>
</dbReference>
<dbReference type="SUPFAM" id="SSF48452">
    <property type="entry name" value="TPR-like"/>
    <property type="match status" value="1"/>
</dbReference>
<evidence type="ECO:0000256" key="7">
    <source>
        <dbReference type="ARBA" id="ARBA00022989"/>
    </source>
</evidence>
<dbReference type="NCBIfam" id="TIGR00540">
    <property type="entry name" value="TPR_hemY_coli"/>
    <property type="match status" value="1"/>
</dbReference>
<evidence type="ECO:0000256" key="4">
    <source>
        <dbReference type="ARBA" id="ARBA00022475"/>
    </source>
</evidence>
<dbReference type="Proteomes" id="UP001234343">
    <property type="component" value="Unassembled WGS sequence"/>
</dbReference>
<accession>A0ABT7SSN6</accession>
<dbReference type="InterPro" id="IPR005254">
    <property type="entry name" value="Heme_biosyn_assoc_TPR_pro"/>
</dbReference>
<keyword evidence="6 10" id="KW-0812">Transmembrane</keyword>
<evidence type="ECO:0000256" key="1">
    <source>
        <dbReference type="ARBA" id="ARBA00002962"/>
    </source>
</evidence>
<keyword evidence="13" id="KW-1185">Reference proteome</keyword>
<evidence type="ECO:0000256" key="8">
    <source>
        <dbReference type="ARBA" id="ARBA00023136"/>
    </source>
</evidence>
<comment type="function">
    <text evidence="1">Involved in a late step of protoheme IX synthesis.</text>
</comment>
<evidence type="ECO:0000259" key="11">
    <source>
        <dbReference type="Pfam" id="PF07219"/>
    </source>
</evidence>
<dbReference type="EMBL" id="JAUCBP010000001">
    <property type="protein sequence ID" value="MDM7859210.1"/>
    <property type="molecule type" value="Genomic_DNA"/>
</dbReference>